<evidence type="ECO:0000313" key="4">
    <source>
        <dbReference type="Proteomes" id="UP000006671"/>
    </source>
</evidence>
<gene>
    <name evidence="3" type="ORF">NAEGRDRAFT_71904</name>
</gene>
<proteinExistence type="predicted"/>
<reference evidence="3 4" key="1">
    <citation type="journal article" date="2010" name="Cell">
        <title>The genome of Naegleria gruberi illuminates early eukaryotic versatility.</title>
        <authorList>
            <person name="Fritz-Laylin L.K."/>
            <person name="Prochnik S.E."/>
            <person name="Ginger M.L."/>
            <person name="Dacks J.B."/>
            <person name="Carpenter M.L."/>
            <person name="Field M.C."/>
            <person name="Kuo A."/>
            <person name="Paredez A."/>
            <person name="Chapman J."/>
            <person name="Pham J."/>
            <person name="Shu S."/>
            <person name="Neupane R."/>
            <person name="Cipriano M."/>
            <person name="Mancuso J."/>
            <person name="Tu H."/>
            <person name="Salamov A."/>
            <person name="Lindquist E."/>
            <person name="Shapiro H."/>
            <person name="Lucas S."/>
            <person name="Grigoriev I.V."/>
            <person name="Cande W.Z."/>
            <person name="Fulton C."/>
            <person name="Rokhsar D.S."/>
            <person name="Dawson S.C."/>
        </authorList>
    </citation>
    <scope>NUCLEOTIDE SEQUENCE [LARGE SCALE GENOMIC DNA]</scope>
    <source>
        <strain evidence="3 4">NEG-M</strain>
    </source>
</reference>
<dbReference type="AlphaFoldDB" id="D2VSD7"/>
<evidence type="ECO:0000313" key="3">
    <source>
        <dbReference type="EMBL" id="EFC40328.1"/>
    </source>
</evidence>
<feature type="region of interest" description="Disordered" evidence="2">
    <location>
        <begin position="137"/>
        <end position="171"/>
    </location>
</feature>
<organism evidence="4">
    <name type="scientific">Naegleria gruberi</name>
    <name type="common">Amoeba</name>
    <dbReference type="NCBI Taxonomy" id="5762"/>
    <lineage>
        <taxon>Eukaryota</taxon>
        <taxon>Discoba</taxon>
        <taxon>Heterolobosea</taxon>
        <taxon>Tetramitia</taxon>
        <taxon>Eutetramitia</taxon>
        <taxon>Vahlkampfiidae</taxon>
        <taxon>Naegleria</taxon>
    </lineage>
</organism>
<dbReference type="InParanoid" id="D2VSD7"/>
<dbReference type="EMBL" id="GG738893">
    <property type="protein sequence ID" value="EFC40328.1"/>
    <property type="molecule type" value="Genomic_DNA"/>
</dbReference>
<feature type="compositionally biased region" description="Basic and acidic residues" evidence="2">
    <location>
        <begin position="137"/>
        <end position="146"/>
    </location>
</feature>
<evidence type="ECO:0000256" key="1">
    <source>
        <dbReference type="SAM" id="Coils"/>
    </source>
</evidence>
<evidence type="ECO:0000256" key="2">
    <source>
        <dbReference type="SAM" id="MobiDB-lite"/>
    </source>
</evidence>
<keyword evidence="1" id="KW-0175">Coiled coil</keyword>
<dbReference type="Proteomes" id="UP000006671">
    <property type="component" value="Unassembled WGS sequence"/>
</dbReference>
<name>D2VSD7_NAEGR</name>
<accession>D2VSD7</accession>
<feature type="coiled-coil region" evidence="1">
    <location>
        <begin position="5"/>
        <end position="82"/>
    </location>
</feature>
<keyword evidence="4" id="KW-1185">Reference proteome</keyword>
<dbReference type="VEuPathDB" id="AmoebaDB:NAEGRDRAFT_71904"/>
<dbReference type="RefSeq" id="XP_002673072.1">
    <property type="nucleotide sequence ID" value="XM_002673026.1"/>
</dbReference>
<dbReference type="KEGG" id="ngr:NAEGRDRAFT_71904"/>
<sequence length="171" mass="20327">MKRQFKEIQDKLQKKEEELKSFLHTQFEALKLKNSQLEEALRELSKKNEEIRIDNKKIQEENDNLQRNNKLFEDEKEQYEKNEIQRKILIKKLKNQLKLSLAVQNVDRQNLSTLMNSNVNVAQSIKQLMDIMKESKDILAEEKEAETMPNSKPPRPESSFEAWVSNGKKQR</sequence>
<protein>
    <submittedName>
        <fullName evidence="3">Predicted protein</fullName>
    </submittedName>
</protein>
<dbReference type="GeneID" id="8854759"/>